<gene>
    <name evidence="1" type="ORF">BDZ94DRAFT_1148130</name>
</gene>
<dbReference type="EMBL" id="MU150493">
    <property type="protein sequence ID" value="KAF9455911.1"/>
    <property type="molecule type" value="Genomic_DNA"/>
</dbReference>
<protein>
    <submittedName>
        <fullName evidence="1">Uncharacterized protein</fullName>
    </submittedName>
</protein>
<dbReference type="AlphaFoldDB" id="A0A9P5XUV0"/>
<accession>A0A9P5XUV0</accession>
<feature type="non-terminal residue" evidence="1">
    <location>
        <position position="214"/>
    </location>
</feature>
<evidence type="ECO:0000313" key="1">
    <source>
        <dbReference type="EMBL" id="KAF9455911.1"/>
    </source>
</evidence>
<dbReference type="Proteomes" id="UP000807353">
    <property type="component" value="Unassembled WGS sequence"/>
</dbReference>
<sequence>GELEHKTPKKWYLRTSRKNFVQQITQIERRQSRICKIRSTLNRERNNPSTGMRDIDEPSDIDPLVCYHIGKTQNNPVHIPSFLQANAWDPSLKGFLPMLKNHLLFRIQKILCVAPNLEVPGYTTGACLIFFQGDRIYQHAMIRFNYTTYDIRRVQDIVNPGTSHCNVMLLSGEATIQSPSTKALHPSLNVPPHPYIYAKVLGIYHVNVIYTGPG</sequence>
<dbReference type="OrthoDB" id="2692094at2759"/>
<comment type="caution">
    <text evidence="1">The sequence shown here is derived from an EMBL/GenBank/DDBJ whole genome shotgun (WGS) entry which is preliminary data.</text>
</comment>
<name>A0A9P5XUV0_9AGAR</name>
<proteinExistence type="predicted"/>
<feature type="non-terminal residue" evidence="1">
    <location>
        <position position="1"/>
    </location>
</feature>
<organism evidence="1 2">
    <name type="scientific">Collybia nuda</name>
    <dbReference type="NCBI Taxonomy" id="64659"/>
    <lineage>
        <taxon>Eukaryota</taxon>
        <taxon>Fungi</taxon>
        <taxon>Dikarya</taxon>
        <taxon>Basidiomycota</taxon>
        <taxon>Agaricomycotina</taxon>
        <taxon>Agaricomycetes</taxon>
        <taxon>Agaricomycetidae</taxon>
        <taxon>Agaricales</taxon>
        <taxon>Tricholomatineae</taxon>
        <taxon>Clitocybaceae</taxon>
        <taxon>Collybia</taxon>
    </lineage>
</organism>
<keyword evidence="2" id="KW-1185">Reference proteome</keyword>
<evidence type="ECO:0000313" key="2">
    <source>
        <dbReference type="Proteomes" id="UP000807353"/>
    </source>
</evidence>
<reference evidence="1" key="1">
    <citation type="submission" date="2020-11" db="EMBL/GenBank/DDBJ databases">
        <authorList>
            <consortium name="DOE Joint Genome Institute"/>
            <person name="Ahrendt S."/>
            <person name="Riley R."/>
            <person name="Andreopoulos W."/>
            <person name="Labutti K."/>
            <person name="Pangilinan J."/>
            <person name="Ruiz-Duenas F.J."/>
            <person name="Barrasa J.M."/>
            <person name="Sanchez-Garcia M."/>
            <person name="Camarero S."/>
            <person name="Miyauchi S."/>
            <person name="Serrano A."/>
            <person name="Linde D."/>
            <person name="Babiker R."/>
            <person name="Drula E."/>
            <person name="Ayuso-Fernandez I."/>
            <person name="Pacheco R."/>
            <person name="Padilla G."/>
            <person name="Ferreira P."/>
            <person name="Barriuso J."/>
            <person name="Kellner H."/>
            <person name="Castanera R."/>
            <person name="Alfaro M."/>
            <person name="Ramirez L."/>
            <person name="Pisabarro A.G."/>
            <person name="Kuo A."/>
            <person name="Tritt A."/>
            <person name="Lipzen A."/>
            <person name="He G."/>
            <person name="Yan M."/>
            <person name="Ng V."/>
            <person name="Cullen D."/>
            <person name="Martin F."/>
            <person name="Rosso M.-N."/>
            <person name="Henrissat B."/>
            <person name="Hibbett D."/>
            <person name="Martinez A.T."/>
            <person name="Grigoriev I.V."/>
        </authorList>
    </citation>
    <scope>NUCLEOTIDE SEQUENCE</scope>
    <source>
        <strain evidence="1">CBS 247.69</strain>
    </source>
</reference>